<feature type="region of interest" description="Disordered" evidence="6">
    <location>
        <begin position="1"/>
        <end position="20"/>
    </location>
</feature>
<comment type="similarity">
    <text evidence="5">Belongs to the TatC family.</text>
</comment>
<evidence type="ECO:0000256" key="1">
    <source>
        <dbReference type="ARBA" id="ARBA00004141"/>
    </source>
</evidence>
<evidence type="ECO:0000313" key="7">
    <source>
        <dbReference type="EMBL" id="WBL35460.1"/>
    </source>
</evidence>
<feature type="transmembrane region" description="Helical" evidence="5">
    <location>
        <begin position="87"/>
        <end position="113"/>
    </location>
</feature>
<name>A0ABY7M514_9CHLR</name>
<keyword evidence="2 5" id="KW-0812">Transmembrane</keyword>
<keyword evidence="5" id="KW-0653">Protein transport</keyword>
<accession>A0ABY7M514</accession>
<evidence type="ECO:0000256" key="6">
    <source>
        <dbReference type="SAM" id="MobiDB-lite"/>
    </source>
</evidence>
<dbReference type="PRINTS" id="PR01840">
    <property type="entry name" value="TATCFAMILY"/>
</dbReference>
<dbReference type="InterPro" id="IPR019820">
    <property type="entry name" value="Sec-indep_translocase_CS"/>
</dbReference>
<dbReference type="RefSeq" id="WP_270055986.1">
    <property type="nucleotide sequence ID" value="NZ_CP115149.1"/>
</dbReference>
<keyword evidence="4 5" id="KW-0472">Membrane</keyword>
<keyword evidence="5" id="KW-1003">Cell membrane</keyword>
<keyword evidence="8" id="KW-1185">Reference proteome</keyword>
<reference evidence="7 8" key="1">
    <citation type="journal article" date="2023" name="ISME J.">
        <title>Thermophilic Dehalococcoidia with unusual traits shed light on an unexpected past.</title>
        <authorList>
            <person name="Palmer M."/>
            <person name="Covington J.K."/>
            <person name="Zhou E.M."/>
            <person name="Thomas S.C."/>
            <person name="Habib N."/>
            <person name="Seymour C.O."/>
            <person name="Lai D."/>
            <person name="Johnston J."/>
            <person name="Hashimi A."/>
            <person name="Jiao J.Y."/>
            <person name="Muok A.R."/>
            <person name="Liu L."/>
            <person name="Xian W.D."/>
            <person name="Zhi X.Y."/>
            <person name="Li M.M."/>
            <person name="Silva L.P."/>
            <person name="Bowen B.P."/>
            <person name="Louie K."/>
            <person name="Briegel A."/>
            <person name="Pett-Ridge J."/>
            <person name="Weber P.K."/>
            <person name="Tocheva E.I."/>
            <person name="Woyke T."/>
            <person name="Northen T.R."/>
            <person name="Mayali X."/>
            <person name="Li W.J."/>
            <person name="Hedlund B.P."/>
        </authorList>
    </citation>
    <scope>NUCLEOTIDE SEQUENCE [LARGE SCALE GENOMIC DNA]</scope>
    <source>
        <strain evidence="7 8">YIM 72310</strain>
    </source>
</reference>
<dbReference type="Proteomes" id="UP001212803">
    <property type="component" value="Chromosome"/>
</dbReference>
<dbReference type="Pfam" id="PF00902">
    <property type="entry name" value="TatC"/>
    <property type="match status" value="1"/>
</dbReference>
<organism evidence="7 8">
    <name type="scientific">Tepidiforma flava</name>
    <dbReference type="NCBI Taxonomy" id="3004094"/>
    <lineage>
        <taxon>Bacteria</taxon>
        <taxon>Bacillati</taxon>
        <taxon>Chloroflexota</taxon>
        <taxon>Tepidiformia</taxon>
        <taxon>Tepidiformales</taxon>
        <taxon>Tepidiformaceae</taxon>
        <taxon>Tepidiforma</taxon>
    </lineage>
</organism>
<gene>
    <name evidence="5 7" type="primary">tatC</name>
    <name evidence="7" type="ORF">O0235_11825</name>
</gene>
<sequence>MVAEPIRDQGAAAPPAEAEGYTGGPEMTLLEHLKELRYRVMVSGVAVLIGVIVCFYFWETILGWMVAPARDRVPDFRVSSFSPTDRIGIIVKIGLYGGVILASPVVIYQLLAFIVPGLTPRERKILLPGIIGAAFFLLAGMAFAYWIILPASLGFLLELGSDEIDNVIGIRQYVDFVTRIIFWVGISFELPMVLAIAARLGLVRARQLLGFWRYAVVVVFIIAAVVTPTPDPITQTFVAGPLLGLYFVGILMAWAVQPKRPNPGGAGP</sequence>
<keyword evidence="5" id="KW-0811">Translocation</keyword>
<dbReference type="HAMAP" id="MF_00902">
    <property type="entry name" value="TatC"/>
    <property type="match status" value="1"/>
</dbReference>
<protein>
    <recommendedName>
        <fullName evidence="5">Sec-independent protein translocase protein TatC</fullName>
    </recommendedName>
</protein>
<feature type="transmembrane region" description="Helical" evidence="5">
    <location>
        <begin position="210"/>
        <end position="227"/>
    </location>
</feature>
<feature type="transmembrane region" description="Helical" evidence="5">
    <location>
        <begin position="40"/>
        <end position="67"/>
    </location>
</feature>
<dbReference type="PROSITE" id="PS01218">
    <property type="entry name" value="TATC"/>
    <property type="match status" value="1"/>
</dbReference>
<keyword evidence="3 5" id="KW-1133">Transmembrane helix</keyword>
<feature type="transmembrane region" description="Helical" evidence="5">
    <location>
        <begin position="180"/>
        <end position="198"/>
    </location>
</feature>
<dbReference type="NCBIfam" id="TIGR00945">
    <property type="entry name" value="tatC"/>
    <property type="match status" value="1"/>
</dbReference>
<evidence type="ECO:0000256" key="5">
    <source>
        <dbReference type="HAMAP-Rule" id="MF_00902"/>
    </source>
</evidence>
<dbReference type="EMBL" id="CP115149">
    <property type="protein sequence ID" value="WBL35460.1"/>
    <property type="molecule type" value="Genomic_DNA"/>
</dbReference>
<evidence type="ECO:0000313" key="8">
    <source>
        <dbReference type="Proteomes" id="UP001212803"/>
    </source>
</evidence>
<evidence type="ECO:0000256" key="3">
    <source>
        <dbReference type="ARBA" id="ARBA00022989"/>
    </source>
</evidence>
<feature type="transmembrane region" description="Helical" evidence="5">
    <location>
        <begin position="233"/>
        <end position="256"/>
    </location>
</feature>
<dbReference type="InterPro" id="IPR002033">
    <property type="entry name" value="TatC"/>
</dbReference>
<feature type="compositionally biased region" description="Low complexity" evidence="6">
    <location>
        <begin position="10"/>
        <end position="20"/>
    </location>
</feature>
<comment type="subunit">
    <text evidence="5">Forms a complex with TatA.</text>
</comment>
<evidence type="ECO:0000256" key="4">
    <source>
        <dbReference type="ARBA" id="ARBA00023136"/>
    </source>
</evidence>
<comment type="subcellular location">
    <subcellularLocation>
        <location evidence="5">Cell membrane</location>
        <topology evidence="5">Multi-pass membrane protein</topology>
    </subcellularLocation>
    <subcellularLocation>
        <location evidence="1">Membrane</location>
        <topology evidence="1">Multi-pass membrane protein</topology>
    </subcellularLocation>
</comment>
<dbReference type="PANTHER" id="PTHR30371:SF0">
    <property type="entry name" value="SEC-INDEPENDENT PROTEIN TRANSLOCASE PROTEIN TATC, CHLOROPLASTIC-RELATED"/>
    <property type="match status" value="1"/>
</dbReference>
<keyword evidence="5" id="KW-0813">Transport</keyword>
<feature type="transmembrane region" description="Helical" evidence="5">
    <location>
        <begin position="125"/>
        <end position="148"/>
    </location>
</feature>
<proteinExistence type="inferred from homology"/>
<evidence type="ECO:0000256" key="2">
    <source>
        <dbReference type="ARBA" id="ARBA00022692"/>
    </source>
</evidence>
<dbReference type="PANTHER" id="PTHR30371">
    <property type="entry name" value="SEC-INDEPENDENT PROTEIN TRANSLOCASE PROTEIN TATC"/>
    <property type="match status" value="1"/>
</dbReference>
<comment type="function">
    <text evidence="5">Part of the twin-arginine translocation (Tat) system that transports large folded proteins containing a characteristic twin-arginine motif in their signal peptide across membranes.</text>
</comment>